<sequence length="57" mass="6432">MNGASPVEVPEGQDLLQGMPWLKTNNPDIDWVQQQVQSRLQSDDVDLPSPKKTNRDD</sequence>
<organism evidence="2 3">
    <name type="scientific">Phytophthora palmivora</name>
    <dbReference type="NCBI Taxonomy" id="4796"/>
    <lineage>
        <taxon>Eukaryota</taxon>
        <taxon>Sar</taxon>
        <taxon>Stramenopiles</taxon>
        <taxon>Oomycota</taxon>
        <taxon>Peronosporomycetes</taxon>
        <taxon>Peronosporales</taxon>
        <taxon>Peronosporaceae</taxon>
        <taxon>Phytophthora</taxon>
    </lineage>
</organism>
<evidence type="ECO:0000256" key="1">
    <source>
        <dbReference type="SAM" id="MobiDB-lite"/>
    </source>
</evidence>
<dbReference type="AlphaFoldDB" id="A0A2P4XNM9"/>
<evidence type="ECO:0000313" key="3">
    <source>
        <dbReference type="Proteomes" id="UP000237271"/>
    </source>
</evidence>
<dbReference type="Proteomes" id="UP000237271">
    <property type="component" value="Unassembled WGS sequence"/>
</dbReference>
<reference evidence="2 3" key="1">
    <citation type="journal article" date="2017" name="Genome Biol. Evol.">
        <title>Phytophthora megakarya and P. palmivora, closely related causal agents of cacao black pod rot, underwent increases in genome sizes and gene numbers by different mechanisms.</title>
        <authorList>
            <person name="Ali S.S."/>
            <person name="Shao J."/>
            <person name="Lary D.J."/>
            <person name="Kronmiller B."/>
            <person name="Shen D."/>
            <person name="Strem M.D."/>
            <person name="Amoako-Attah I."/>
            <person name="Akrofi A.Y."/>
            <person name="Begoude B.A."/>
            <person name="Ten Hoopen G.M."/>
            <person name="Coulibaly K."/>
            <person name="Kebe B.I."/>
            <person name="Melnick R.L."/>
            <person name="Guiltinan M.J."/>
            <person name="Tyler B.M."/>
            <person name="Meinhardt L.W."/>
            <person name="Bailey B.A."/>
        </authorList>
    </citation>
    <scope>NUCLEOTIDE SEQUENCE [LARGE SCALE GENOMIC DNA]</scope>
    <source>
        <strain evidence="3">sbr112.9</strain>
    </source>
</reference>
<dbReference type="EMBL" id="NCKW01009467">
    <property type="protein sequence ID" value="POM67156.1"/>
    <property type="molecule type" value="Genomic_DNA"/>
</dbReference>
<gene>
    <name evidence="2" type="ORF">PHPALM_16883</name>
</gene>
<dbReference type="OrthoDB" id="128646at2759"/>
<protein>
    <submittedName>
        <fullName evidence="2">Uncharacterized protein</fullName>
    </submittedName>
</protein>
<name>A0A2P4XNM9_9STRA</name>
<evidence type="ECO:0000313" key="2">
    <source>
        <dbReference type="EMBL" id="POM67156.1"/>
    </source>
</evidence>
<keyword evidence="3" id="KW-1185">Reference proteome</keyword>
<proteinExistence type="predicted"/>
<feature type="region of interest" description="Disordered" evidence="1">
    <location>
        <begin position="1"/>
        <end position="57"/>
    </location>
</feature>
<comment type="caution">
    <text evidence="2">The sequence shown here is derived from an EMBL/GenBank/DDBJ whole genome shotgun (WGS) entry which is preliminary data.</text>
</comment>
<feature type="compositionally biased region" description="Polar residues" evidence="1">
    <location>
        <begin position="23"/>
        <end position="40"/>
    </location>
</feature>
<accession>A0A2P4XNM9</accession>